<evidence type="ECO:0000313" key="2">
    <source>
        <dbReference type="WBParaSite" id="nRc.2.0.1.t30409-RA"/>
    </source>
</evidence>
<dbReference type="Proteomes" id="UP000887565">
    <property type="component" value="Unplaced"/>
</dbReference>
<accession>A0A915JWK5</accession>
<name>A0A915JWK5_ROMCU</name>
<proteinExistence type="predicted"/>
<reference evidence="2" key="1">
    <citation type="submission" date="2022-11" db="UniProtKB">
        <authorList>
            <consortium name="WormBaseParasite"/>
        </authorList>
    </citation>
    <scope>IDENTIFICATION</scope>
</reference>
<evidence type="ECO:0000313" key="1">
    <source>
        <dbReference type="Proteomes" id="UP000887565"/>
    </source>
</evidence>
<dbReference type="WBParaSite" id="nRc.2.0.1.t30409-RA">
    <property type="protein sequence ID" value="nRc.2.0.1.t30409-RA"/>
    <property type="gene ID" value="nRc.2.0.1.g30409"/>
</dbReference>
<dbReference type="AlphaFoldDB" id="A0A915JWK5"/>
<protein>
    <submittedName>
        <fullName evidence="2">Uncharacterized protein</fullName>
    </submittedName>
</protein>
<keyword evidence="1" id="KW-1185">Reference proteome</keyword>
<organism evidence="1 2">
    <name type="scientific">Romanomermis culicivorax</name>
    <name type="common">Nematode worm</name>
    <dbReference type="NCBI Taxonomy" id="13658"/>
    <lineage>
        <taxon>Eukaryota</taxon>
        <taxon>Metazoa</taxon>
        <taxon>Ecdysozoa</taxon>
        <taxon>Nematoda</taxon>
        <taxon>Enoplea</taxon>
        <taxon>Dorylaimia</taxon>
        <taxon>Mermithida</taxon>
        <taxon>Mermithoidea</taxon>
        <taxon>Mermithidae</taxon>
        <taxon>Romanomermis</taxon>
    </lineage>
</organism>
<sequence>KLLNVDKADCVKKFQGCKKELFLSADCLILPVNEGFHDKGRIMQEWRCGQCFNWVDFNLKCQEDVSNSTMKGTRD</sequence>